<reference evidence="4 5" key="1">
    <citation type="submission" date="2019-09" db="EMBL/GenBank/DDBJ databases">
        <title>Whole genome sequences of isolates from the Mars Exploration Rovers.</title>
        <authorList>
            <person name="Seuylemezian A."/>
            <person name="Vaishampayan P."/>
        </authorList>
    </citation>
    <scope>NUCLEOTIDE SEQUENCE [LARGE SCALE GENOMIC DNA]</scope>
    <source>
        <strain evidence="4 5">MER_TA_151</strain>
    </source>
</reference>
<feature type="domain" description="FAD-binding" evidence="3">
    <location>
        <begin position="2"/>
        <end position="340"/>
    </location>
</feature>
<dbReference type="NCBIfam" id="NF005243">
    <property type="entry name" value="PRK06753.1"/>
    <property type="match status" value="1"/>
</dbReference>
<dbReference type="GO" id="GO:0004497">
    <property type="term" value="F:monooxygenase activity"/>
    <property type="evidence" value="ECO:0007669"/>
    <property type="project" value="UniProtKB-KW"/>
</dbReference>
<dbReference type="InterPro" id="IPR036188">
    <property type="entry name" value="FAD/NAD-bd_sf"/>
</dbReference>
<name>A0A5J5HMY4_9BACI</name>
<dbReference type="PANTHER" id="PTHR13789">
    <property type="entry name" value="MONOOXYGENASE"/>
    <property type="match status" value="1"/>
</dbReference>
<dbReference type="RefSeq" id="WP_150441032.1">
    <property type="nucleotide sequence ID" value="NZ_VYKL01000025.1"/>
</dbReference>
<dbReference type="Pfam" id="PF01494">
    <property type="entry name" value="FAD_binding_3"/>
    <property type="match status" value="1"/>
</dbReference>
<dbReference type="AlphaFoldDB" id="A0A5J5HMY4"/>
<dbReference type="InterPro" id="IPR002938">
    <property type="entry name" value="FAD-bd"/>
</dbReference>
<protein>
    <submittedName>
        <fullName evidence="4">NAD(P)-binding protein</fullName>
    </submittedName>
</protein>
<evidence type="ECO:0000313" key="5">
    <source>
        <dbReference type="Proteomes" id="UP000326671"/>
    </source>
</evidence>
<comment type="caution">
    <text evidence="4">The sequence shown here is derived from an EMBL/GenBank/DDBJ whole genome shotgun (WGS) entry which is preliminary data.</text>
</comment>
<dbReference type="Proteomes" id="UP000326671">
    <property type="component" value="Unassembled WGS sequence"/>
</dbReference>
<dbReference type="GO" id="GO:0071949">
    <property type="term" value="F:FAD binding"/>
    <property type="evidence" value="ECO:0007669"/>
    <property type="project" value="InterPro"/>
</dbReference>
<dbReference type="PANTHER" id="PTHR13789:SF309">
    <property type="entry name" value="PUTATIVE (AFU_ORTHOLOGUE AFUA_6G14510)-RELATED"/>
    <property type="match status" value="1"/>
</dbReference>
<dbReference type="Gene3D" id="3.50.50.60">
    <property type="entry name" value="FAD/NAD(P)-binding domain"/>
    <property type="match status" value="1"/>
</dbReference>
<accession>A0A5J5HMY4</accession>
<keyword evidence="1" id="KW-0560">Oxidoreductase</keyword>
<dbReference type="InterPro" id="IPR050493">
    <property type="entry name" value="FAD-dep_Monooxygenase_BioMet"/>
</dbReference>
<proteinExistence type="predicted"/>
<evidence type="ECO:0000259" key="3">
    <source>
        <dbReference type="Pfam" id="PF01494"/>
    </source>
</evidence>
<keyword evidence="5" id="KW-1185">Reference proteome</keyword>
<keyword evidence="2" id="KW-0503">Monooxygenase</keyword>
<organism evidence="4 5">
    <name type="scientific">Niallia endozanthoxylica</name>
    <dbReference type="NCBI Taxonomy" id="2036016"/>
    <lineage>
        <taxon>Bacteria</taxon>
        <taxon>Bacillati</taxon>
        <taxon>Bacillota</taxon>
        <taxon>Bacilli</taxon>
        <taxon>Bacillales</taxon>
        <taxon>Bacillaceae</taxon>
        <taxon>Niallia</taxon>
    </lineage>
</organism>
<evidence type="ECO:0000313" key="4">
    <source>
        <dbReference type="EMBL" id="KAA9022037.1"/>
    </source>
</evidence>
<dbReference type="EMBL" id="VYKL01000025">
    <property type="protein sequence ID" value="KAA9022037.1"/>
    <property type="molecule type" value="Genomic_DNA"/>
</dbReference>
<evidence type="ECO:0000256" key="2">
    <source>
        <dbReference type="ARBA" id="ARBA00023033"/>
    </source>
</evidence>
<sequence length="387" mass="43379">MKAIIIGAGIGGLSTAIALRKIGMDVKVFERKQEVRFAGAGLGIGANAVRALQQLDAGEQVLQSGKVLDELRILTPEGKILQRTGTAATSRKYGPDNVTIERGKLLELLMSALGSEEMVHTGKTFRRFEQNDSGVKVWFEDGSMEEADLLIGADGVHSSIREALIPNAKPRYAGYTCWRAVVQAEHDFPHYNPQVFIETWGRNGRFGLVPLTNNRVYWFACVNAKVQDSRLRAYTTEDLIKRFEDYHKPIPQILAQTSDHQLLHHDIYYLPSIRRFVFGRIVLLGDAAHAMTPNMGQGAGQSIEDAVILAGHLKRNRVMTEALKRYEFERIARTKKITRMSNRIGRVAQLDKHVSVALRDALFPLIPVKLLEKPLNDLYEVRLEGLL</sequence>
<dbReference type="OrthoDB" id="9766816at2"/>
<gene>
    <name evidence="4" type="ORF">F4V44_16070</name>
</gene>
<dbReference type="SUPFAM" id="SSF51905">
    <property type="entry name" value="FAD/NAD(P)-binding domain"/>
    <property type="match status" value="1"/>
</dbReference>
<evidence type="ECO:0000256" key="1">
    <source>
        <dbReference type="ARBA" id="ARBA00023002"/>
    </source>
</evidence>
<dbReference type="PRINTS" id="PR00420">
    <property type="entry name" value="RNGMNOXGNASE"/>
</dbReference>